<dbReference type="EMBL" id="LAZR01002807">
    <property type="protein sequence ID" value="KKN25376.1"/>
    <property type="molecule type" value="Genomic_DNA"/>
</dbReference>
<proteinExistence type="predicted"/>
<feature type="region of interest" description="Disordered" evidence="1">
    <location>
        <begin position="77"/>
        <end position="98"/>
    </location>
</feature>
<feature type="region of interest" description="Disordered" evidence="1">
    <location>
        <begin position="1"/>
        <end position="47"/>
    </location>
</feature>
<feature type="compositionally biased region" description="Basic and acidic residues" evidence="1">
    <location>
        <begin position="1"/>
        <end position="12"/>
    </location>
</feature>
<evidence type="ECO:0000313" key="2">
    <source>
        <dbReference type="EMBL" id="KKN25376.1"/>
    </source>
</evidence>
<gene>
    <name evidence="2" type="ORF">LCGC14_0885360</name>
</gene>
<accession>A0A0F9RKA0</accession>
<sequence>MYKDQSKQKEANKAANKRYRDKQKGITEQGITQNQSDANDRHRPKRAAVAAMSITPEGVTGLSPETTTAEALFEQALLRLPPGPTRPTGRPTPATSKMTANQLKRTVSSYHGLGWINSPEYAEVIYRLLSWTTEDLQQSGQLIPAWRDGKEKVPA</sequence>
<evidence type="ECO:0000256" key="1">
    <source>
        <dbReference type="SAM" id="MobiDB-lite"/>
    </source>
</evidence>
<name>A0A0F9RKA0_9ZZZZ</name>
<organism evidence="2">
    <name type="scientific">marine sediment metagenome</name>
    <dbReference type="NCBI Taxonomy" id="412755"/>
    <lineage>
        <taxon>unclassified sequences</taxon>
        <taxon>metagenomes</taxon>
        <taxon>ecological metagenomes</taxon>
    </lineage>
</organism>
<comment type="caution">
    <text evidence="2">The sequence shown here is derived from an EMBL/GenBank/DDBJ whole genome shotgun (WGS) entry which is preliminary data.</text>
</comment>
<protein>
    <submittedName>
        <fullName evidence="2">Uncharacterized protein</fullName>
    </submittedName>
</protein>
<reference evidence="2" key="1">
    <citation type="journal article" date="2015" name="Nature">
        <title>Complex archaea that bridge the gap between prokaryotes and eukaryotes.</title>
        <authorList>
            <person name="Spang A."/>
            <person name="Saw J.H."/>
            <person name="Jorgensen S.L."/>
            <person name="Zaremba-Niedzwiedzka K."/>
            <person name="Martijn J."/>
            <person name="Lind A.E."/>
            <person name="van Eijk R."/>
            <person name="Schleper C."/>
            <person name="Guy L."/>
            <person name="Ettema T.J."/>
        </authorList>
    </citation>
    <scope>NUCLEOTIDE SEQUENCE</scope>
</reference>
<dbReference type="AlphaFoldDB" id="A0A0F9RKA0"/>